<dbReference type="CDD" id="cd02440">
    <property type="entry name" value="AdoMet_MTases"/>
    <property type="match status" value="1"/>
</dbReference>
<accession>A0A1F4W2R9</accession>
<organism evidence="2 3">
    <name type="scientific">candidate division WWE3 bacterium RIFOXYA2_FULL_46_9</name>
    <dbReference type="NCBI Taxonomy" id="1802636"/>
    <lineage>
        <taxon>Bacteria</taxon>
        <taxon>Katanobacteria</taxon>
    </lineage>
</organism>
<reference evidence="2 3" key="1">
    <citation type="journal article" date="2016" name="Nat. Commun.">
        <title>Thousands of microbial genomes shed light on interconnected biogeochemical processes in an aquifer system.</title>
        <authorList>
            <person name="Anantharaman K."/>
            <person name="Brown C.T."/>
            <person name="Hug L.A."/>
            <person name="Sharon I."/>
            <person name="Castelle C.J."/>
            <person name="Probst A.J."/>
            <person name="Thomas B.C."/>
            <person name="Singh A."/>
            <person name="Wilkins M.J."/>
            <person name="Karaoz U."/>
            <person name="Brodie E.L."/>
            <person name="Williams K.H."/>
            <person name="Hubbard S.S."/>
            <person name="Banfield J.F."/>
        </authorList>
    </citation>
    <scope>NUCLEOTIDE SEQUENCE [LARGE SCALE GENOMIC DNA]</scope>
</reference>
<dbReference type="InterPro" id="IPR029063">
    <property type="entry name" value="SAM-dependent_MTases_sf"/>
</dbReference>
<gene>
    <name evidence="2" type="ORF">A2264_05060</name>
</gene>
<dbReference type="Pfam" id="PF08241">
    <property type="entry name" value="Methyltransf_11"/>
    <property type="match status" value="1"/>
</dbReference>
<sequence>MPISSVTKLFRKNKVIYEGKDLLSRIVTGYVDIKSKTTFDRIAKFIKGKKLLDVGVGAGGISKFLTKKGFFVSGLDIADVALFEGTNVRVYNGSDFPFKDNSFETALIVHVLHHCADSLRVLEEAKRVANRVIIIEDTYRNIFEKLIVSISDCLGNWEFYIHPYHTAEWWRNLVAKKGWNLVHMESYSELTYNYLYGRYVLFVIE</sequence>
<feature type="domain" description="Methyltransferase type 11" evidence="1">
    <location>
        <begin position="52"/>
        <end position="129"/>
    </location>
</feature>
<dbReference type="EMBL" id="MEVT01000004">
    <property type="protein sequence ID" value="OGC63716.1"/>
    <property type="molecule type" value="Genomic_DNA"/>
</dbReference>
<dbReference type="Gene3D" id="3.40.50.150">
    <property type="entry name" value="Vaccinia Virus protein VP39"/>
    <property type="match status" value="1"/>
</dbReference>
<evidence type="ECO:0000313" key="3">
    <source>
        <dbReference type="Proteomes" id="UP000176614"/>
    </source>
</evidence>
<proteinExistence type="predicted"/>
<dbReference type="AlphaFoldDB" id="A0A1F4W2R9"/>
<comment type="caution">
    <text evidence="2">The sequence shown here is derived from an EMBL/GenBank/DDBJ whole genome shotgun (WGS) entry which is preliminary data.</text>
</comment>
<evidence type="ECO:0000313" key="2">
    <source>
        <dbReference type="EMBL" id="OGC63716.1"/>
    </source>
</evidence>
<dbReference type="Proteomes" id="UP000176614">
    <property type="component" value="Unassembled WGS sequence"/>
</dbReference>
<evidence type="ECO:0000259" key="1">
    <source>
        <dbReference type="Pfam" id="PF08241"/>
    </source>
</evidence>
<name>A0A1F4W2R9_UNCKA</name>
<dbReference type="InterPro" id="IPR013216">
    <property type="entry name" value="Methyltransf_11"/>
</dbReference>
<protein>
    <recommendedName>
        <fullName evidence="1">Methyltransferase type 11 domain-containing protein</fullName>
    </recommendedName>
</protein>
<dbReference type="SUPFAM" id="SSF53335">
    <property type="entry name" value="S-adenosyl-L-methionine-dependent methyltransferases"/>
    <property type="match status" value="1"/>
</dbReference>
<dbReference type="GO" id="GO:0008757">
    <property type="term" value="F:S-adenosylmethionine-dependent methyltransferase activity"/>
    <property type="evidence" value="ECO:0007669"/>
    <property type="project" value="InterPro"/>
</dbReference>